<dbReference type="RefSeq" id="WP_317980809.1">
    <property type="nucleotide sequence ID" value="NZ_BTCL01000013.1"/>
</dbReference>
<protein>
    <submittedName>
        <fullName evidence="1">Uncharacterized protein</fullName>
    </submittedName>
</protein>
<reference evidence="1 2" key="1">
    <citation type="submission" date="2023-05" db="EMBL/GenBank/DDBJ databases">
        <title>Draft genome of Paenibacillus sp. CCS26.</title>
        <authorList>
            <person name="Akita H."/>
            <person name="Shinto Y."/>
            <person name="Kimura Z."/>
        </authorList>
    </citation>
    <scope>NUCLEOTIDE SEQUENCE [LARGE SCALE GENOMIC DNA]</scope>
    <source>
        <strain evidence="1 2">CCS26</strain>
    </source>
</reference>
<name>A0ABQ6NP36_9BACL</name>
<gene>
    <name evidence="1" type="ORF">PghCCS26_36980</name>
</gene>
<dbReference type="EMBL" id="BTCL01000013">
    <property type="protein sequence ID" value="GMK46569.1"/>
    <property type="molecule type" value="Genomic_DNA"/>
</dbReference>
<sequence>MEYEHRGMKITDNHNKIIYLLEELRARVESPLTDLFWSSYHSVSEILEEIDSYVIRLSAMDIDVMKDIQFFIAPTGSMQEISISNGWSDEFIVITEKLDQLIQFNNQGETDT</sequence>
<comment type="caution">
    <text evidence="1">The sequence shown here is derived from an EMBL/GenBank/DDBJ whole genome shotgun (WGS) entry which is preliminary data.</text>
</comment>
<organism evidence="1 2">
    <name type="scientific">Paenibacillus glycanilyticus</name>
    <dbReference type="NCBI Taxonomy" id="126569"/>
    <lineage>
        <taxon>Bacteria</taxon>
        <taxon>Bacillati</taxon>
        <taxon>Bacillota</taxon>
        <taxon>Bacilli</taxon>
        <taxon>Bacillales</taxon>
        <taxon>Paenibacillaceae</taxon>
        <taxon>Paenibacillus</taxon>
    </lineage>
</organism>
<keyword evidence="2" id="KW-1185">Reference proteome</keyword>
<evidence type="ECO:0000313" key="1">
    <source>
        <dbReference type="EMBL" id="GMK46569.1"/>
    </source>
</evidence>
<evidence type="ECO:0000313" key="2">
    <source>
        <dbReference type="Proteomes" id="UP001285921"/>
    </source>
</evidence>
<dbReference type="Proteomes" id="UP001285921">
    <property type="component" value="Unassembled WGS sequence"/>
</dbReference>
<proteinExistence type="predicted"/>
<accession>A0ABQ6NP36</accession>